<dbReference type="InParanoid" id="E9G4Y7"/>
<protein>
    <submittedName>
        <fullName evidence="2">Uncharacterized protein</fullName>
    </submittedName>
</protein>
<evidence type="ECO:0000313" key="2">
    <source>
        <dbReference type="EMBL" id="EFX85383.1"/>
    </source>
</evidence>
<sequence length="68" mass="7474">MLAMGNLLLRKIIGNAQVIDNTTLPSELEMPVHLPKCRASCVSLPVPSRTSHPMQQQKSNNHAAAARW</sequence>
<reference evidence="2 3" key="1">
    <citation type="journal article" date="2011" name="Science">
        <title>The ecoresponsive genome of Daphnia pulex.</title>
        <authorList>
            <person name="Colbourne J.K."/>
            <person name="Pfrender M.E."/>
            <person name="Gilbert D."/>
            <person name="Thomas W.K."/>
            <person name="Tucker A."/>
            <person name="Oakley T.H."/>
            <person name="Tokishita S."/>
            <person name="Aerts A."/>
            <person name="Arnold G.J."/>
            <person name="Basu M.K."/>
            <person name="Bauer D.J."/>
            <person name="Caceres C.E."/>
            <person name="Carmel L."/>
            <person name="Casola C."/>
            <person name="Choi J.H."/>
            <person name="Detter J.C."/>
            <person name="Dong Q."/>
            <person name="Dusheyko S."/>
            <person name="Eads B.D."/>
            <person name="Frohlich T."/>
            <person name="Geiler-Samerotte K.A."/>
            <person name="Gerlach D."/>
            <person name="Hatcher P."/>
            <person name="Jogdeo S."/>
            <person name="Krijgsveld J."/>
            <person name="Kriventseva E.V."/>
            <person name="Kultz D."/>
            <person name="Laforsch C."/>
            <person name="Lindquist E."/>
            <person name="Lopez J."/>
            <person name="Manak J.R."/>
            <person name="Muller J."/>
            <person name="Pangilinan J."/>
            <person name="Patwardhan R.P."/>
            <person name="Pitluck S."/>
            <person name="Pritham E.J."/>
            <person name="Rechtsteiner A."/>
            <person name="Rho M."/>
            <person name="Rogozin I.B."/>
            <person name="Sakarya O."/>
            <person name="Salamov A."/>
            <person name="Schaack S."/>
            <person name="Shapiro H."/>
            <person name="Shiga Y."/>
            <person name="Skalitzky C."/>
            <person name="Smith Z."/>
            <person name="Souvorov A."/>
            <person name="Sung W."/>
            <person name="Tang Z."/>
            <person name="Tsuchiya D."/>
            <person name="Tu H."/>
            <person name="Vos H."/>
            <person name="Wang M."/>
            <person name="Wolf Y.I."/>
            <person name="Yamagata H."/>
            <person name="Yamada T."/>
            <person name="Ye Y."/>
            <person name="Shaw J.R."/>
            <person name="Andrews J."/>
            <person name="Crease T.J."/>
            <person name="Tang H."/>
            <person name="Lucas S.M."/>
            <person name="Robertson H.M."/>
            <person name="Bork P."/>
            <person name="Koonin E.V."/>
            <person name="Zdobnov E.M."/>
            <person name="Grigoriev I.V."/>
            <person name="Lynch M."/>
            <person name="Boore J.L."/>
        </authorList>
    </citation>
    <scope>NUCLEOTIDE SEQUENCE [LARGE SCALE GENOMIC DNA]</scope>
</reference>
<accession>E9G4Y7</accession>
<feature type="compositionally biased region" description="Polar residues" evidence="1">
    <location>
        <begin position="48"/>
        <end position="62"/>
    </location>
</feature>
<dbReference type="EMBL" id="GL732532">
    <property type="protein sequence ID" value="EFX85383.1"/>
    <property type="molecule type" value="Genomic_DNA"/>
</dbReference>
<evidence type="ECO:0000313" key="3">
    <source>
        <dbReference type="Proteomes" id="UP000000305"/>
    </source>
</evidence>
<organism evidence="2 3">
    <name type="scientific">Daphnia pulex</name>
    <name type="common">Water flea</name>
    <dbReference type="NCBI Taxonomy" id="6669"/>
    <lineage>
        <taxon>Eukaryota</taxon>
        <taxon>Metazoa</taxon>
        <taxon>Ecdysozoa</taxon>
        <taxon>Arthropoda</taxon>
        <taxon>Crustacea</taxon>
        <taxon>Branchiopoda</taxon>
        <taxon>Diplostraca</taxon>
        <taxon>Cladocera</taxon>
        <taxon>Anomopoda</taxon>
        <taxon>Daphniidae</taxon>
        <taxon>Daphnia</taxon>
    </lineage>
</organism>
<keyword evidence="3" id="KW-1185">Reference proteome</keyword>
<feature type="region of interest" description="Disordered" evidence="1">
    <location>
        <begin position="45"/>
        <end position="68"/>
    </location>
</feature>
<dbReference type="HOGENOM" id="CLU_2796529_0_0_1"/>
<dbReference type="AlphaFoldDB" id="E9G4Y7"/>
<gene>
    <name evidence="2" type="ORF">DAPPUDRAFT_237998</name>
</gene>
<dbReference type="Proteomes" id="UP000000305">
    <property type="component" value="Unassembled WGS sequence"/>
</dbReference>
<dbReference type="KEGG" id="dpx:DAPPUDRAFT_237998"/>
<proteinExistence type="predicted"/>
<name>E9G4Y7_DAPPU</name>
<evidence type="ECO:0000256" key="1">
    <source>
        <dbReference type="SAM" id="MobiDB-lite"/>
    </source>
</evidence>